<dbReference type="Proteomes" id="UP000030764">
    <property type="component" value="Unassembled WGS sequence"/>
</dbReference>
<protein>
    <submittedName>
        <fullName evidence="2">Uncharacterized protein</fullName>
    </submittedName>
</protein>
<sequence length="102" mass="11301">MGCIQIRQAVPLRIYLSLRDNPCKQPKLDKMFPSTSRLEDEGGLRASYNTSFLTAESGKTHTVGLELLLAVLRVIFNTVLRKSAICVTKKIFARGMTLCNAA</sequence>
<proteinExistence type="predicted"/>
<gene>
    <name evidence="1" type="ORF">M513_00844</name>
    <name evidence="2" type="ORF">M514_00844</name>
</gene>
<dbReference type="EMBL" id="KL367632">
    <property type="protein sequence ID" value="KFD61202.1"/>
    <property type="molecule type" value="Genomic_DNA"/>
</dbReference>
<organism evidence="2">
    <name type="scientific">Trichuris suis</name>
    <name type="common">pig whipworm</name>
    <dbReference type="NCBI Taxonomy" id="68888"/>
    <lineage>
        <taxon>Eukaryota</taxon>
        <taxon>Metazoa</taxon>
        <taxon>Ecdysozoa</taxon>
        <taxon>Nematoda</taxon>
        <taxon>Enoplea</taxon>
        <taxon>Dorylaimia</taxon>
        <taxon>Trichinellida</taxon>
        <taxon>Trichuridae</taxon>
        <taxon>Trichuris</taxon>
    </lineage>
</organism>
<dbReference type="Proteomes" id="UP000030758">
    <property type="component" value="Unassembled WGS sequence"/>
</dbReference>
<evidence type="ECO:0000313" key="2">
    <source>
        <dbReference type="EMBL" id="KFD61202.1"/>
    </source>
</evidence>
<dbReference type="AlphaFoldDB" id="A0A085MVF6"/>
<keyword evidence="3" id="KW-1185">Reference proteome</keyword>
<reference evidence="2 3" key="1">
    <citation type="journal article" date="2014" name="Nat. Genet.">
        <title>Genome and transcriptome of the porcine whipworm Trichuris suis.</title>
        <authorList>
            <person name="Jex A.R."/>
            <person name="Nejsum P."/>
            <person name="Schwarz E.M."/>
            <person name="Hu L."/>
            <person name="Young N.D."/>
            <person name="Hall R.S."/>
            <person name="Korhonen P.K."/>
            <person name="Liao S."/>
            <person name="Thamsborg S."/>
            <person name="Xia J."/>
            <person name="Xu P."/>
            <person name="Wang S."/>
            <person name="Scheerlinck J.P."/>
            <person name="Hofmann A."/>
            <person name="Sternberg P.W."/>
            <person name="Wang J."/>
            <person name="Gasser R.B."/>
        </authorList>
    </citation>
    <scope>NUCLEOTIDE SEQUENCE [LARGE SCALE GENOMIC DNA]</scope>
    <source>
        <strain evidence="2">DCEP-RM93F</strain>
        <strain evidence="1">DCEP-RM93M</strain>
    </source>
</reference>
<feature type="non-terminal residue" evidence="2">
    <location>
        <position position="102"/>
    </location>
</feature>
<accession>A0A085MVF6</accession>
<evidence type="ECO:0000313" key="1">
    <source>
        <dbReference type="EMBL" id="KFD58081.1"/>
    </source>
</evidence>
<evidence type="ECO:0000313" key="3">
    <source>
        <dbReference type="Proteomes" id="UP000030764"/>
    </source>
</evidence>
<dbReference type="EMBL" id="KL363185">
    <property type="protein sequence ID" value="KFD58081.1"/>
    <property type="molecule type" value="Genomic_DNA"/>
</dbReference>
<name>A0A085MVF6_9BILA</name>